<reference evidence="5 6" key="1">
    <citation type="submission" date="2018-03" db="EMBL/GenBank/DDBJ databases">
        <title>Genomes of Pezizomycetes fungi and the evolution of truffles.</title>
        <authorList>
            <person name="Murat C."/>
            <person name="Payen T."/>
            <person name="Noel B."/>
            <person name="Kuo A."/>
            <person name="Martin F.M."/>
        </authorList>
    </citation>
    <scope>NUCLEOTIDE SEQUENCE [LARGE SCALE GENOMIC DNA]</scope>
    <source>
        <strain evidence="5">091103-1</strain>
    </source>
</reference>
<evidence type="ECO:0000256" key="3">
    <source>
        <dbReference type="ARBA" id="ARBA00022691"/>
    </source>
</evidence>
<dbReference type="CDD" id="cd02440">
    <property type="entry name" value="AdoMet_MTases"/>
    <property type="match status" value="1"/>
</dbReference>
<sequence>MTTEPVPDSQQTRAATSLLELAEKVSAAALSISQYLCSKSLNEPNFSPLSLGLSKDSEIEDARESLLIASKALTVLATDPLTHLREVFFAYSDSCALQVAVDWKIAHILCTSGTPMHINEIASKAGADKHKLLTAMRLLTNSYIFTEVEPQVFAHNSSSIHLTERSTECLINYCMDITYPASRKYSDSMKLHGSSTKSNETSFNLGLSTKKSFWEWIYENPEFCEKFNECMKPLGASSYTRIRTVFPWSSLGNVLLIDIGGGNGHITYQIAQEAPEMRVMIQDKEQAIVEAKELCPDNLKSRFSFKVQNFFETQPVVADIYFLRMILHFLNDEDCVKVLKCILPAMKPGARIMICESIFPTPEALPNPLHKYVTNQSWNMVTLLNAGERSFDEFEKIFHAADKRFKLKQWGKSGGAPSSEILEATLADDNSKSHET</sequence>
<dbReference type="EMBL" id="PYWC01000073">
    <property type="protein sequence ID" value="PWW73811.1"/>
    <property type="molecule type" value="Genomic_DNA"/>
</dbReference>
<organism evidence="5 6">
    <name type="scientific">Tuber magnatum</name>
    <name type="common">white Piedmont truffle</name>
    <dbReference type="NCBI Taxonomy" id="42249"/>
    <lineage>
        <taxon>Eukaryota</taxon>
        <taxon>Fungi</taxon>
        <taxon>Dikarya</taxon>
        <taxon>Ascomycota</taxon>
        <taxon>Pezizomycotina</taxon>
        <taxon>Pezizomycetes</taxon>
        <taxon>Pezizales</taxon>
        <taxon>Tuberaceae</taxon>
        <taxon>Tuber</taxon>
    </lineage>
</organism>
<dbReference type="InterPro" id="IPR029063">
    <property type="entry name" value="SAM-dependent_MTases_sf"/>
</dbReference>
<protein>
    <submittedName>
        <fullName evidence="5">S-adenosyl-L-methionine-dependent methyltransferase</fullName>
    </submittedName>
</protein>
<dbReference type="GO" id="GO:0008171">
    <property type="term" value="F:O-methyltransferase activity"/>
    <property type="evidence" value="ECO:0007669"/>
    <property type="project" value="InterPro"/>
</dbReference>
<dbReference type="Gene3D" id="1.10.10.10">
    <property type="entry name" value="Winged helix-like DNA-binding domain superfamily/Winged helix DNA-binding domain"/>
    <property type="match status" value="1"/>
</dbReference>
<evidence type="ECO:0000256" key="2">
    <source>
        <dbReference type="ARBA" id="ARBA00022679"/>
    </source>
</evidence>
<dbReference type="InterPro" id="IPR016461">
    <property type="entry name" value="COMT-like"/>
</dbReference>
<evidence type="ECO:0000256" key="1">
    <source>
        <dbReference type="ARBA" id="ARBA00022603"/>
    </source>
</evidence>
<proteinExistence type="predicted"/>
<keyword evidence="2 5" id="KW-0808">Transferase</keyword>
<feature type="domain" description="O-methyltransferase C-terminal" evidence="4">
    <location>
        <begin position="212"/>
        <end position="401"/>
    </location>
</feature>
<dbReference type="SUPFAM" id="SSF53335">
    <property type="entry name" value="S-adenosyl-L-methionine-dependent methyltransferases"/>
    <property type="match status" value="1"/>
</dbReference>
<dbReference type="PROSITE" id="PS51683">
    <property type="entry name" value="SAM_OMT_II"/>
    <property type="match status" value="1"/>
</dbReference>
<dbReference type="SUPFAM" id="SSF46785">
    <property type="entry name" value="Winged helix' DNA-binding domain"/>
    <property type="match status" value="1"/>
</dbReference>
<dbReference type="GO" id="GO:0032259">
    <property type="term" value="P:methylation"/>
    <property type="evidence" value="ECO:0007669"/>
    <property type="project" value="UniProtKB-KW"/>
</dbReference>
<gene>
    <name evidence="5" type="ORF">C7212DRAFT_333507</name>
</gene>
<evidence type="ECO:0000313" key="5">
    <source>
        <dbReference type="EMBL" id="PWW73811.1"/>
    </source>
</evidence>
<dbReference type="Pfam" id="PF00891">
    <property type="entry name" value="Methyltransf_2"/>
    <property type="match status" value="1"/>
</dbReference>
<name>A0A317SKT1_9PEZI</name>
<dbReference type="STRING" id="42249.A0A317SKT1"/>
<comment type="caution">
    <text evidence="5">The sequence shown here is derived from an EMBL/GenBank/DDBJ whole genome shotgun (WGS) entry which is preliminary data.</text>
</comment>
<accession>A0A317SKT1</accession>
<dbReference type="PANTHER" id="PTHR43712:SF5">
    <property type="entry name" value="O-METHYLTRANSFERASE ASQN-RELATED"/>
    <property type="match status" value="1"/>
</dbReference>
<dbReference type="AlphaFoldDB" id="A0A317SKT1"/>
<dbReference type="Proteomes" id="UP000246991">
    <property type="component" value="Unassembled WGS sequence"/>
</dbReference>
<keyword evidence="6" id="KW-1185">Reference proteome</keyword>
<keyword evidence="1 5" id="KW-0489">Methyltransferase</keyword>
<dbReference type="OrthoDB" id="1606438at2759"/>
<evidence type="ECO:0000313" key="6">
    <source>
        <dbReference type="Proteomes" id="UP000246991"/>
    </source>
</evidence>
<dbReference type="Gene3D" id="3.40.50.150">
    <property type="entry name" value="Vaccinia Virus protein VP39"/>
    <property type="match status" value="1"/>
</dbReference>
<dbReference type="InterPro" id="IPR001077">
    <property type="entry name" value="COMT_C"/>
</dbReference>
<keyword evidence="3" id="KW-0949">S-adenosyl-L-methionine</keyword>
<dbReference type="PANTHER" id="PTHR43712">
    <property type="entry name" value="PUTATIVE (AFU_ORTHOLOGUE AFUA_4G14580)-RELATED"/>
    <property type="match status" value="1"/>
</dbReference>
<dbReference type="InterPro" id="IPR036390">
    <property type="entry name" value="WH_DNA-bd_sf"/>
</dbReference>
<evidence type="ECO:0000259" key="4">
    <source>
        <dbReference type="Pfam" id="PF00891"/>
    </source>
</evidence>
<dbReference type="InterPro" id="IPR036388">
    <property type="entry name" value="WH-like_DNA-bd_sf"/>
</dbReference>